<dbReference type="GO" id="GO:0015344">
    <property type="term" value="F:siderophore uptake transmembrane transporter activity"/>
    <property type="evidence" value="ECO:0007669"/>
    <property type="project" value="TreeGrafter"/>
</dbReference>
<evidence type="ECO:0000256" key="6">
    <source>
        <dbReference type="ARBA" id="ARBA00023237"/>
    </source>
</evidence>
<keyword evidence="2" id="KW-0813">Transport</keyword>
<accession>A0A5J4S4B9</accession>
<keyword evidence="3 7" id="KW-0812">Transmembrane</keyword>
<dbReference type="Pfam" id="PF07660">
    <property type="entry name" value="STN"/>
    <property type="match status" value="1"/>
</dbReference>
<evidence type="ECO:0000256" key="3">
    <source>
        <dbReference type="ARBA" id="ARBA00022692"/>
    </source>
</evidence>
<dbReference type="GO" id="GO:0044718">
    <property type="term" value="P:siderophore transmembrane transport"/>
    <property type="evidence" value="ECO:0007669"/>
    <property type="project" value="TreeGrafter"/>
</dbReference>
<evidence type="ECO:0000256" key="5">
    <source>
        <dbReference type="ARBA" id="ARBA00023136"/>
    </source>
</evidence>
<dbReference type="Pfam" id="PF13715">
    <property type="entry name" value="CarbopepD_reg_2"/>
    <property type="match status" value="1"/>
</dbReference>
<keyword evidence="5 7" id="KW-0472">Membrane</keyword>
<dbReference type="InterPro" id="IPR039426">
    <property type="entry name" value="TonB-dep_rcpt-like"/>
</dbReference>
<gene>
    <name evidence="9" type="ORF">EZS27_011580</name>
</gene>
<keyword evidence="6" id="KW-0998">Cell outer membrane</keyword>
<evidence type="ECO:0000256" key="7">
    <source>
        <dbReference type="SAM" id="Phobius"/>
    </source>
</evidence>
<sequence>MRQKRKVIYLVVLVFCFHLTLFPQNINLSISNVTVKTVIETLKKDYGYSFVFESGDVNTQKIISVSAQNQSVNDVVKQILQGQDLSFEIKDKSIIVHKINTTRTQPAVSQQGKRITGTVIDEQGEPVIGANVVEKGTTNGTITDVDGRFTLNVSQGAVLIISFIGYTSVETPVGNQTSLMVALKRDTKSLDEVVVIGYGTQRKVTLTGSVTSVKGDDIAKSPTINVANSLAGRLSGVTVNNRSGEPGNDDPKIYIRGRSTTGKDDVLVIIDGIEREGLGQLNPNDIETITVLKDASAAIYGARAANGVILVTTKRGTNARPIINLSYNQGYTQQTRKPRVANSYQWGLMYNEIEDSDGRPDKYTADELRKFQDGSDPYYPNTDWYDFITKKLTPQHRTNLSVSGGSERSQYYISFGEVGQSGHFKNGTTQANQYNIRSNVDTKITDWFKVSLNLAGRYDKNHYPTFDNWNLYSHIFLDQPDWQPYWPGTDLLYPCRGSESLLNRVDDTAGFSEEEVKVLQGSLAFRIDVPQVKGLWVDLLGSYDTYHTFVRRFEEPTYVYFKNAVTGELEKGRSAYGSDLAQLRNTMTMRTFSYLTAKVNYEHQFDVHNVAAMFGYEQQQIFDRNFWAERGGFLSTALPELFAGSSDKTLHSNDGKATQGARQNYYGRLTYDYSGKYLAQLTFRYDGSPNFPADKRFGFFPSASAGWRLSEEPFMQDFEHLNNLKIRGSYGKMGNDLVNAFQYLTAYGYGNPYVIGNKDVNGLIQSGVPNPNITWETAVTWNAGFDAQMWDGLFGIEFDYFKTRRSDILTKRTAIIPDYTGLTLPDENIGIVDNRGFEISLTHDNKIGNVKYHLSGNVSFARNKVIFSDEQPAAEPYQMATGRPIGAELYYVSLGIFKDQADVDSYPHFLNAKPGDIKYEDVNKDGNIDSRDRIRIGETSTPEIMYGLTASFEYKSFDLALLFQGQENAKTYFGGYFPILSYSLGNFSSYRWEDHWTPEHTNATMPRASLDAGNNNVQSTHWLFDAGFLRVKNVELGYNLPKRLCEKMMVQNVRISVSANNFFIIYDHMKKLGYDPEAPEYWYYPQQRTYNAGINLTF</sequence>
<dbReference type="NCBIfam" id="TIGR04056">
    <property type="entry name" value="OMP_RagA_SusC"/>
    <property type="match status" value="1"/>
</dbReference>
<dbReference type="Gene3D" id="2.60.40.1120">
    <property type="entry name" value="Carboxypeptidase-like, regulatory domain"/>
    <property type="match status" value="1"/>
</dbReference>
<comment type="subcellular location">
    <subcellularLocation>
        <location evidence="1">Cell outer membrane</location>
        <topology evidence="1">Multi-pass membrane protein</topology>
    </subcellularLocation>
</comment>
<feature type="transmembrane region" description="Helical" evidence="7">
    <location>
        <begin position="7"/>
        <end position="26"/>
    </location>
</feature>
<dbReference type="FunFam" id="2.170.130.10:FF:000003">
    <property type="entry name" value="SusC/RagA family TonB-linked outer membrane protein"/>
    <property type="match status" value="1"/>
</dbReference>
<dbReference type="PROSITE" id="PS52016">
    <property type="entry name" value="TONB_DEPENDENT_REC_3"/>
    <property type="match status" value="1"/>
</dbReference>
<dbReference type="InterPro" id="IPR036942">
    <property type="entry name" value="Beta-barrel_TonB_sf"/>
</dbReference>
<proteinExistence type="predicted"/>
<keyword evidence="7" id="KW-1133">Transmembrane helix</keyword>
<dbReference type="EMBL" id="SNRY01000451">
    <property type="protein sequence ID" value="KAA6340562.1"/>
    <property type="molecule type" value="Genomic_DNA"/>
</dbReference>
<comment type="caution">
    <text evidence="9">The sequence shown here is derived from an EMBL/GenBank/DDBJ whole genome shotgun (WGS) entry which is preliminary data.</text>
</comment>
<feature type="domain" description="Secretin/TonB short N-terminal" evidence="8">
    <location>
        <begin position="48"/>
        <end position="99"/>
    </location>
</feature>
<dbReference type="InterPro" id="IPR037066">
    <property type="entry name" value="Plug_dom_sf"/>
</dbReference>
<dbReference type="InterPro" id="IPR023996">
    <property type="entry name" value="TonB-dep_OMP_SusC/RagA"/>
</dbReference>
<dbReference type="Gene3D" id="2.40.170.20">
    <property type="entry name" value="TonB-dependent receptor, beta-barrel domain"/>
    <property type="match status" value="1"/>
</dbReference>
<dbReference type="GO" id="GO:0009279">
    <property type="term" value="C:cell outer membrane"/>
    <property type="evidence" value="ECO:0007669"/>
    <property type="project" value="UniProtKB-SubCell"/>
</dbReference>
<keyword evidence="9" id="KW-0675">Receptor</keyword>
<evidence type="ECO:0000259" key="8">
    <source>
        <dbReference type="SMART" id="SM00965"/>
    </source>
</evidence>
<dbReference type="Gene3D" id="3.55.50.30">
    <property type="match status" value="1"/>
</dbReference>
<dbReference type="PANTHER" id="PTHR30069">
    <property type="entry name" value="TONB-DEPENDENT OUTER MEMBRANE RECEPTOR"/>
    <property type="match status" value="1"/>
</dbReference>
<evidence type="ECO:0000313" key="9">
    <source>
        <dbReference type="EMBL" id="KAA6340562.1"/>
    </source>
</evidence>
<reference evidence="9" key="1">
    <citation type="submission" date="2019-03" db="EMBL/GenBank/DDBJ databases">
        <title>Single cell metagenomics reveals metabolic interactions within the superorganism composed of flagellate Streblomastix strix and complex community of Bacteroidetes bacteria on its surface.</title>
        <authorList>
            <person name="Treitli S.C."/>
            <person name="Kolisko M."/>
            <person name="Husnik F."/>
            <person name="Keeling P."/>
            <person name="Hampl V."/>
        </authorList>
    </citation>
    <scope>NUCLEOTIDE SEQUENCE</scope>
    <source>
        <strain evidence="9">STM</strain>
    </source>
</reference>
<name>A0A5J4S4B9_9ZZZZ</name>
<evidence type="ECO:0000256" key="4">
    <source>
        <dbReference type="ARBA" id="ARBA00022729"/>
    </source>
</evidence>
<keyword evidence="4" id="KW-0732">Signal</keyword>
<dbReference type="InterPro" id="IPR008969">
    <property type="entry name" value="CarboxyPept-like_regulatory"/>
</dbReference>
<dbReference type="Pfam" id="PF07715">
    <property type="entry name" value="Plug"/>
    <property type="match status" value="1"/>
</dbReference>
<dbReference type="InterPro" id="IPR011662">
    <property type="entry name" value="Secretin/TonB_short_N"/>
</dbReference>
<dbReference type="Gene3D" id="2.170.130.10">
    <property type="entry name" value="TonB-dependent receptor, plug domain"/>
    <property type="match status" value="1"/>
</dbReference>
<organism evidence="9">
    <name type="scientific">termite gut metagenome</name>
    <dbReference type="NCBI Taxonomy" id="433724"/>
    <lineage>
        <taxon>unclassified sequences</taxon>
        <taxon>metagenomes</taxon>
        <taxon>organismal metagenomes</taxon>
    </lineage>
</organism>
<evidence type="ECO:0000256" key="2">
    <source>
        <dbReference type="ARBA" id="ARBA00022448"/>
    </source>
</evidence>
<dbReference type="SUPFAM" id="SSF49464">
    <property type="entry name" value="Carboxypeptidase regulatory domain-like"/>
    <property type="match status" value="1"/>
</dbReference>
<dbReference type="InterPro" id="IPR023997">
    <property type="entry name" value="TonB-dep_OMP_SusC/RagA_CS"/>
</dbReference>
<dbReference type="PANTHER" id="PTHR30069:SF29">
    <property type="entry name" value="HEMOGLOBIN AND HEMOGLOBIN-HAPTOGLOBIN-BINDING PROTEIN 1-RELATED"/>
    <property type="match status" value="1"/>
</dbReference>
<dbReference type="NCBIfam" id="TIGR04057">
    <property type="entry name" value="SusC_RagA_signa"/>
    <property type="match status" value="1"/>
</dbReference>
<dbReference type="FunFam" id="2.60.40.1120:FF:000003">
    <property type="entry name" value="Outer membrane protein Omp121"/>
    <property type="match status" value="1"/>
</dbReference>
<dbReference type="AlphaFoldDB" id="A0A5J4S4B9"/>
<dbReference type="InterPro" id="IPR012910">
    <property type="entry name" value="Plug_dom"/>
</dbReference>
<dbReference type="SMART" id="SM00965">
    <property type="entry name" value="STN"/>
    <property type="match status" value="1"/>
</dbReference>
<dbReference type="SUPFAM" id="SSF56935">
    <property type="entry name" value="Porins"/>
    <property type="match status" value="1"/>
</dbReference>
<protein>
    <submittedName>
        <fullName evidence="9">TonB-dependent receptor SusC</fullName>
    </submittedName>
</protein>
<evidence type="ECO:0000256" key="1">
    <source>
        <dbReference type="ARBA" id="ARBA00004571"/>
    </source>
</evidence>